<dbReference type="OrthoDB" id="6510177at2759"/>
<dbReference type="PANTHER" id="PTHR45727">
    <property type="entry name" value="NPC INTRACELLULAR CHOLESTEROL TRANSPORTER 1"/>
    <property type="match status" value="1"/>
</dbReference>
<dbReference type="GO" id="GO:0015918">
    <property type="term" value="P:sterol transport"/>
    <property type="evidence" value="ECO:0007669"/>
    <property type="project" value="TreeGrafter"/>
</dbReference>
<feature type="transmembrane region" description="Helical" evidence="1">
    <location>
        <begin position="179"/>
        <end position="202"/>
    </location>
</feature>
<evidence type="ECO:0000256" key="1">
    <source>
        <dbReference type="SAM" id="Phobius"/>
    </source>
</evidence>
<evidence type="ECO:0000259" key="2">
    <source>
        <dbReference type="Pfam" id="PF22314"/>
    </source>
</evidence>
<keyword evidence="1" id="KW-1133">Transmembrane helix</keyword>
<dbReference type="EMBL" id="UYRU01050183">
    <property type="protein sequence ID" value="VDN10873.1"/>
    <property type="molecule type" value="Genomic_DNA"/>
</dbReference>
<dbReference type="GO" id="GO:0030299">
    <property type="term" value="P:intestinal cholesterol absorption"/>
    <property type="evidence" value="ECO:0007669"/>
    <property type="project" value="TreeGrafter"/>
</dbReference>
<protein>
    <recommendedName>
        <fullName evidence="2">NPC1 middle luminal domain-containing protein</fullName>
    </recommendedName>
</protein>
<dbReference type="GO" id="GO:0005886">
    <property type="term" value="C:plasma membrane"/>
    <property type="evidence" value="ECO:0007669"/>
    <property type="project" value="TreeGrafter"/>
</dbReference>
<evidence type="ECO:0000313" key="3">
    <source>
        <dbReference type="EMBL" id="VDN10873.1"/>
    </source>
</evidence>
<evidence type="ECO:0000313" key="4">
    <source>
        <dbReference type="Proteomes" id="UP000281553"/>
    </source>
</evidence>
<reference evidence="3 4" key="1">
    <citation type="submission" date="2018-11" db="EMBL/GenBank/DDBJ databases">
        <authorList>
            <consortium name="Pathogen Informatics"/>
        </authorList>
    </citation>
    <scope>NUCLEOTIDE SEQUENCE [LARGE SCALE GENOMIC DNA]</scope>
</reference>
<proteinExistence type="predicted"/>
<feature type="transmembrane region" description="Helical" evidence="1">
    <location>
        <begin position="155"/>
        <end position="173"/>
    </location>
</feature>
<dbReference type="InterPro" id="IPR053956">
    <property type="entry name" value="NPC1_MLD"/>
</dbReference>
<feature type="domain" description="NPC1 middle luminal" evidence="2">
    <location>
        <begin position="8"/>
        <end position="100"/>
    </location>
</feature>
<accession>A0A3P7LJF5</accession>
<sequence length="204" mass="22519">MNVTVASAKLNRQVSLRDICFRPLLPDNTECAVTSPLEYFQHDSSFFNQQNGTTTYLDHIMFCGKSPLSISGSPLNASASCLGSSGLPQMPNVIFGGFKGISELVTMALDWEKAYLQTIQSWIANNSDQLIVSYQAERSAEDEIERQSNADIRTVIISYVVMFAYVSVFLGVYHDCRTIPVSCCATISTAAVYLRLFNICILSP</sequence>
<dbReference type="Pfam" id="PF22314">
    <property type="entry name" value="NPC1_MLD"/>
    <property type="match status" value="1"/>
</dbReference>
<organism evidence="3 4">
    <name type="scientific">Dibothriocephalus latus</name>
    <name type="common">Fish tapeworm</name>
    <name type="synonym">Diphyllobothrium latum</name>
    <dbReference type="NCBI Taxonomy" id="60516"/>
    <lineage>
        <taxon>Eukaryota</taxon>
        <taxon>Metazoa</taxon>
        <taxon>Spiralia</taxon>
        <taxon>Lophotrochozoa</taxon>
        <taxon>Platyhelminthes</taxon>
        <taxon>Cestoda</taxon>
        <taxon>Eucestoda</taxon>
        <taxon>Diphyllobothriidea</taxon>
        <taxon>Diphyllobothriidae</taxon>
        <taxon>Dibothriocephalus</taxon>
    </lineage>
</organism>
<dbReference type="Proteomes" id="UP000281553">
    <property type="component" value="Unassembled WGS sequence"/>
</dbReference>
<dbReference type="PANTHER" id="PTHR45727:SF2">
    <property type="entry name" value="NPC INTRACELLULAR CHOLESTEROL TRANSPORTER 1"/>
    <property type="match status" value="1"/>
</dbReference>
<dbReference type="GO" id="GO:0015485">
    <property type="term" value="F:cholesterol binding"/>
    <property type="evidence" value="ECO:0007669"/>
    <property type="project" value="TreeGrafter"/>
</dbReference>
<dbReference type="GO" id="GO:0042632">
    <property type="term" value="P:cholesterol homeostasis"/>
    <property type="evidence" value="ECO:0007669"/>
    <property type="project" value="TreeGrafter"/>
</dbReference>
<name>A0A3P7LJF5_DIBLA</name>
<gene>
    <name evidence="3" type="ORF">DILT_LOCUS6704</name>
</gene>
<keyword evidence="1" id="KW-0472">Membrane</keyword>
<dbReference type="AlphaFoldDB" id="A0A3P7LJF5"/>
<keyword evidence="1" id="KW-0812">Transmembrane</keyword>
<keyword evidence="4" id="KW-1185">Reference proteome</keyword>